<sequence length="171" mass="16992">MTSLQSFAANLIGLDMTDNGSAWDVEMGTEVGGVGQVGQVEGLQANGSDGTNDQVDGQAGSAAEEGSNVVEQVSADAGVQASTTTAASSALAPTAGPSMTSGGDAANVAGAPDREDNRVRLNLSWPGCRGCGVSLPLTRNGMYVLLGLAIVAILIGLIALGITVVQNSKSK</sequence>
<dbReference type="Proteomes" id="UP000814128">
    <property type="component" value="Unassembled WGS sequence"/>
</dbReference>
<proteinExistence type="predicted"/>
<dbReference type="EMBL" id="MU274290">
    <property type="protein sequence ID" value="KAI0026683.1"/>
    <property type="molecule type" value="Genomic_DNA"/>
</dbReference>
<gene>
    <name evidence="1" type="ORF">K488DRAFT_75163</name>
</gene>
<protein>
    <submittedName>
        <fullName evidence="1">Uncharacterized protein</fullName>
    </submittedName>
</protein>
<comment type="caution">
    <text evidence="1">The sequence shown here is derived from an EMBL/GenBank/DDBJ whole genome shotgun (WGS) entry which is preliminary data.</text>
</comment>
<name>A0ACB8Q4I0_9AGAM</name>
<organism evidence="1 2">
    <name type="scientific">Vararia minispora EC-137</name>
    <dbReference type="NCBI Taxonomy" id="1314806"/>
    <lineage>
        <taxon>Eukaryota</taxon>
        <taxon>Fungi</taxon>
        <taxon>Dikarya</taxon>
        <taxon>Basidiomycota</taxon>
        <taxon>Agaricomycotina</taxon>
        <taxon>Agaricomycetes</taxon>
        <taxon>Russulales</taxon>
        <taxon>Lachnocladiaceae</taxon>
        <taxon>Vararia</taxon>
    </lineage>
</organism>
<reference evidence="1" key="2">
    <citation type="journal article" date="2022" name="New Phytol.">
        <title>Evolutionary transition to the ectomycorrhizal habit in the genomes of a hyperdiverse lineage of mushroom-forming fungi.</title>
        <authorList>
            <person name="Looney B."/>
            <person name="Miyauchi S."/>
            <person name="Morin E."/>
            <person name="Drula E."/>
            <person name="Courty P.E."/>
            <person name="Kohler A."/>
            <person name="Kuo A."/>
            <person name="LaButti K."/>
            <person name="Pangilinan J."/>
            <person name="Lipzen A."/>
            <person name="Riley R."/>
            <person name="Andreopoulos W."/>
            <person name="He G."/>
            <person name="Johnson J."/>
            <person name="Nolan M."/>
            <person name="Tritt A."/>
            <person name="Barry K.W."/>
            <person name="Grigoriev I.V."/>
            <person name="Nagy L.G."/>
            <person name="Hibbett D."/>
            <person name="Henrissat B."/>
            <person name="Matheny P.B."/>
            <person name="Labbe J."/>
            <person name="Martin F.M."/>
        </authorList>
    </citation>
    <scope>NUCLEOTIDE SEQUENCE</scope>
    <source>
        <strain evidence="1">EC-137</strain>
    </source>
</reference>
<reference evidence="1" key="1">
    <citation type="submission" date="2021-02" db="EMBL/GenBank/DDBJ databases">
        <authorList>
            <consortium name="DOE Joint Genome Institute"/>
            <person name="Ahrendt S."/>
            <person name="Looney B.P."/>
            <person name="Miyauchi S."/>
            <person name="Morin E."/>
            <person name="Drula E."/>
            <person name="Courty P.E."/>
            <person name="Chicoki N."/>
            <person name="Fauchery L."/>
            <person name="Kohler A."/>
            <person name="Kuo A."/>
            <person name="Labutti K."/>
            <person name="Pangilinan J."/>
            <person name="Lipzen A."/>
            <person name="Riley R."/>
            <person name="Andreopoulos W."/>
            <person name="He G."/>
            <person name="Johnson J."/>
            <person name="Barry K.W."/>
            <person name="Grigoriev I.V."/>
            <person name="Nagy L."/>
            <person name="Hibbett D."/>
            <person name="Henrissat B."/>
            <person name="Matheny P.B."/>
            <person name="Labbe J."/>
            <person name="Martin F."/>
        </authorList>
    </citation>
    <scope>NUCLEOTIDE SEQUENCE</scope>
    <source>
        <strain evidence="1">EC-137</strain>
    </source>
</reference>
<keyword evidence="2" id="KW-1185">Reference proteome</keyword>
<evidence type="ECO:0000313" key="2">
    <source>
        <dbReference type="Proteomes" id="UP000814128"/>
    </source>
</evidence>
<evidence type="ECO:0000313" key="1">
    <source>
        <dbReference type="EMBL" id="KAI0026683.1"/>
    </source>
</evidence>
<accession>A0ACB8Q4I0</accession>